<evidence type="ECO:0000313" key="2">
    <source>
        <dbReference type="EMBL" id="KAG7346881.1"/>
    </source>
</evidence>
<dbReference type="Proteomes" id="UP000693970">
    <property type="component" value="Unassembled WGS sequence"/>
</dbReference>
<proteinExistence type="predicted"/>
<keyword evidence="3" id="KW-1185">Reference proteome</keyword>
<name>A0A9K3KP06_9STRA</name>
<feature type="region of interest" description="Disordered" evidence="1">
    <location>
        <begin position="1"/>
        <end position="31"/>
    </location>
</feature>
<accession>A0A9K3KP06</accession>
<dbReference type="AlphaFoldDB" id="A0A9K3KP06"/>
<evidence type="ECO:0000256" key="1">
    <source>
        <dbReference type="SAM" id="MobiDB-lite"/>
    </source>
</evidence>
<gene>
    <name evidence="2" type="ORF">IV203_005950</name>
</gene>
<reference evidence="2" key="1">
    <citation type="journal article" date="2021" name="Sci. Rep.">
        <title>Diploid genomic architecture of Nitzschia inconspicua, an elite biomass production diatom.</title>
        <authorList>
            <person name="Oliver A."/>
            <person name="Podell S."/>
            <person name="Pinowska A."/>
            <person name="Traller J.C."/>
            <person name="Smith S.R."/>
            <person name="McClure R."/>
            <person name="Beliaev A."/>
            <person name="Bohutskyi P."/>
            <person name="Hill E.A."/>
            <person name="Rabines A."/>
            <person name="Zheng H."/>
            <person name="Allen L.Z."/>
            <person name="Kuo A."/>
            <person name="Grigoriev I.V."/>
            <person name="Allen A.E."/>
            <person name="Hazlebeck D."/>
            <person name="Allen E.E."/>
        </authorList>
    </citation>
    <scope>NUCLEOTIDE SEQUENCE</scope>
    <source>
        <strain evidence="2">Hildebrandi</strain>
    </source>
</reference>
<sequence>MKGQGPTVPTIESANATATAPAKIETGETGIGAGIARKSTRIMEFIMGAEKEMLACCEDAETLIEKCRKTKDLKTCQQASREMALCMHYQQESYDW</sequence>
<protein>
    <submittedName>
        <fullName evidence="2">Uncharacterized protein</fullName>
    </submittedName>
</protein>
<evidence type="ECO:0000313" key="3">
    <source>
        <dbReference type="Proteomes" id="UP000693970"/>
    </source>
</evidence>
<comment type="caution">
    <text evidence="2">The sequence shown here is derived from an EMBL/GenBank/DDBJ whole genome shotgun (WGS) entry which is preliminary data.</text>
</comment>
<dbReference type="EMBL" id="JAGRRH010000021">
    <property type="protein sequence ID" value="KAG7346881.1"/>
    <property type="molecule type" value="Genomic_DNA"/>
</dbReference>
<reference evidence="2" key="2">
    <citation type="submission" date="2021-04" db="EMBL/GenBank/DDBJ databases">
        <authorList>
            <person name="Podell S."/>
        </authorList>
    </citation>
    <scope>NUCLEOTIDE SEQUENCE</scope>
    <source>
        <strain evidence="2">Hildebrandi</strain>
    </source>
</reference>
<organism evidence="2 3">
    <name type="scientific">Nitzschia inconspicua</name>
    <dbReference type="NCBI Taxonomy" id="303405"/>
    <lineage>
        <taxon>Eukaryota</taxon>
        <taxon>Sar</taxon>
        <taxon>Stramenopiles</taxon>
        <taxon>Ochrophyta</taxon>
        <taxon>Bacillariophyta</taxon>
        <taxon>Bacillariophyceae</taxon>
        <taxon>Bacillariophycidae</taxon>
        <taxon>Bacillariales</taxon>
        <taxon>Bacillariaceae</taxon>
        <taxon>Nitzschia</taxon>
    </lineage>
</organism>